<feature type="transmembrane region" description="Helical" evidence="2">
    <location>
        <begin position="137"/>
        <end position="161"/>
    </location>
</feature>
<dbReference type="AlphaFoldDB" id="A0A1H9GXN8"/>
<evidence type="ECO:0000313" key="3">
    <source>
        <dbReference type="EMBL" id="SEQ54800.1"/>
    </source>
</evidence>
<keyword evidence="2" id="KW-0812">Transmembrane</keyword>
<keyword evidence="2" id="KW-1133">Transmembrane helix</keyword>
<keyword evidence="2" id="KW-0472">Membrane</keyword>
<accession>A0A1H9GXN8</accession>
<name>A0A1H9GXN8_9EURY</name>
<evidence type="ECO:0000313" key="4">
    <source>
        <dbReference type="Proteomes" id="UP000199114"/>
    </source>
</evidence>
<dbReference type="OrthoDB" id="186576at2157"/>
<organism evidence="3 4">
    <name type="scientific">Natrinema salaciae</name>
    <dbReference type="NCBI Taxonomy" id="1186196"/>
    <lineage>
        <taxon>Archaea</taxon>
        <taxon>Methanobacteriati</taxon>
        <taxon>Methanobacteriota</taxon>
        <taxon>Stenosarchaea group</taxon>
        <taxon>Halobacteria</taxon>
        <taxon>Halobacteriales</taxon>
        <taxon>Natrialbaceae</taxon>
        <taxon>Natrinema</taxon>
    </lineage>
</organism>
<sequence>MRLTPSWFGPSSEPADEERAGTPDGMTGVTMIRGPENDFSASDSGDDRCAGEFLPESDRALLSVLDGMNTPATVDEVADELVKPARPPIETWATIHEQLHQDRLPALDASGAVEFDETQGLVERSATRSSVTLRFSAPLLAAISIGFLLIFIGLVSVSVVVA</sequence>
<dbReference type="EMBL" id="FOFD01000002">
    <property type="protein sequence ID" value="SEQ54800.1"/>
    <property type="molecule type" value="Genomic_DNA"/>
</dbReference>
<reference evidence="4" key="1">
    <citation type="submission" date="2016-10" db="EMBL/GenBank/DDBJ databases">
        <authorList>
            <person name="Varghese N."/>
            <person name="Submissions S."/>
        </authorList>
    </citation>
    <scope>NUCLEOTIDE SEQUENCE [LARGE SCALE GENOMIC DNA]</scope>
    <source>
        <strain evidence="4">DSM 25055</strain>
    </source>
</reference>
<dbReference type="Proteomes" id="UP000199114">
    <property type="component" value="Unassembled WGS sequence"/>
</dbReference>
<protein>
    <submittedName>
        <fullName evidence="3">Uncharacterized protein</fullName>
    </submittedName>
</protein>
<keyword evidence="4" id="KW-1185">Reference proteome</keyword>
<proteinExistence type="predicted"/>
<feature type="region of interest" description="Disordered" evidence="1">
    <location>
        <begin position="1"/>
        <end position="47"/>
    </location>
</feature>
<evidence type="ECO:0000256" key="2">
    <source>
        <dbReference type="SAM" id="Phobius"/>
    </source>
</evidence>
<dbReference type="RefSeq" id="WP_090617058.1">
    <property type="nucleotide sequence ID" value="NZ_FOFD01000002.1"/>
</dbReference>
<gene>
    <name evidence="3" type="ORF">SAMN04489841_2027</name>
</gene>
<evidence type="ECO:0000256" key="1">
    <source>
        <dbReference type="SAM" id="MobiDB-lite"/>
    </source>
</evidence>